<dbReference type="GO" id="GO:0005737">
    <property type="term" value="C:cytoplasm"/>
    <property type="evidence" value="ECO:0007669"/>
    <property type="project" value="UniProtKB-SubCell"/>
</dbReference>
<evidence type="ECO:0000259" key="10">
    <source>
        <dbReference type="PROSITE" id="PS50164"/>
    </source>
</evidence>
<dbReference type="InterPro" id="IPR010994">
    <property type="entry name" value="RuvA_2-like"/>
</dbReference>
<keyword evidence="3 8" id="KW-0228">DNA excision</keyword>
<dbReference type="InterPro" id="IPR001943">
    <property type="entry name" value="UVR_dom"/>
</dbReference>
<evidence type="ECO:0000256" key="6">
    <source>
        <dbReference type="ARBA" id="ARBA00023204"/>
    </source>
</evidence>
<evidence type="ECO:0000313" key="12">
    <source>
        <dbReference type="EMBL" id="BEQ14258.1"/>
    </source>
</evidence>
<evidence type="ECO:0000259" key="9">
    <source>
        <dbReference type="PROSITE" id="PS50151"/>
    </source>
</evidence>
<evidence type="ECO:0000256" key="2">
    <source>
        <dbReference type="ARBA" id="ARBA00022763"/>
    </source>
</evidence>
<evidence type="ECO:0000259" key="11">
    <source>
        <dbReference type="PROSITE" id="PS50165"/>
    </source>
</evidence>
<dbReference type="RefSeq" id="WP_338605973.1">
    <property type="nucleotide sequence ID" value="NZ_AP028679.1"/>
</dbReference>
<dbReference type="Gene3D" id="4.10.860.10">
    <property type="entry name" value="UVR domain"/>
    <property type="match status" value="1"/>
</dbReference>
<keyword evidence="1 8" id="KW-0963">Cytoplasm</keyword>
<dbReference type="Pfam" id="PF14520">
    <property type="entry name" value="HHH_5"/>
    <property type="match status" value="1"/>
</dbReference>
<dbReference type="PANTHER" id="PTHR30562:SF10">
    <property type="entry name" value="EXCINUCLEASE CHO"/>
    <property type="match status" value="1"/>
</dbReference>
<dbReference type="GO" id="GO:0009381">
    <property type="term" value="F:excinuclease ABC activity"/>
    <property type="evidence" value="ECO:0007669"/>
    <property type="project" value="UniProtKB-UniRule"/>
</dbReference>
<dbReference type="NCBIfam" id="TIGR00194">
    <property type="entry name" value="uvrC"/>
    <property type="match status" value="1"/>
</dbReference>
<dbReference type="SMART" id="SM00465">
    <property type="entry name" value="GIYc"/>
    <property type="match status" value="1"/>
</dbReference>
<evidence type="ECO:0000256" key="7">
    <source>
        <dbReference type="ARBA" id="ARBA00023236"/>
    </source>
</evidence>
<sequence length="619" mass="67775">MATTQTTDKPRGAEVIKQALAHVPLNPGVYLMKDARGRVIYVGKAKHLKNRLTSYTRPPAGPTWYANKVATMVKQVAAVDFVITASEKEALLLENTLIKKHRPRYNADLRDDKSYPYFRLNLEHDFPRLSLVRRPKLSDGAQYYGPFGSAGAARQTMYLLQRIFPLRRCSDHTIRNRARPCLDYETGRCPAPCAEKISKQDYAGLVKQMQAFFAGQGEELAKRLHEEMDQAAQAERFEEAALLRDRWQALSRTLERQRVSAPQEEDLDAVALHHSEEGVRLAQVRVRGGQVVGSRVHDLSRAAQEPGETMSQALLALYEVAVPPPLVLVSQMPADPSLVAEVLGEKAGRKVELRLPQRGEKRKLMDMAQLNAAQPRHEGPGPAAALARLGDRLGLERPPETMECLDISHLGGSLTVAGLSAMQGGAADKNAYRRYKVMGGEGGGDDYAAMAHVLARRLGGDDPPPDLLIVDGGKGQLAMAVQALAAAAPEHPPALASIAKGRAPGEPDRIYLPLRKNPVNLKAGDPALLLVMRLRDEAHRFAISYHRLLRKKALTRSILEEVPGIGPKKRSRLLKSFGSLAAVKKAGPEELQDRGGLDQTTAQRLASFLAALDTAHGPK</sequence>
<gene>
    <name evidence="8 12" type="primary">uvrC</name>
    <name evidence="12" type="ORF">FAK_13240</name>
</gene>
<keyword evidence="6 8" id="KW-0234">DNA repair</keyword>
<proteinExistence type="inferred from homology"/>
<dbReference type="Pfam" id="PF08459">
    <property type="entry name" value="UvrC_RNaseH_dom"/>
    <property type="match status" value="1"/>
</dbReference>
<dbReference type="AlphaFoldDB" id="A0AAU9EAY4"/>
<comment type="subunit">
    <text evidence="8">Interacts with UvrB in an incision complex.</text>
</comment>
<dbReference type="Pfam" id="PF22920">
    <property type="entry name" value="UvrC_RNaseH"/>
    <property type="match status" value="1"/>
</dbReference>
<accession>A0AAU9EAY4</accession>
<dbReference type="SUPFAM" id="SSF82771">
    <property type="entry name" value="GIY-YIG endonuclease"/>
    <property type="match status" value="1"/>
</dbReference>
<comment type="similarity">
    <text evidence="8">Belongs to the UvrC family.</text>
</comment>
<dbReference type="InterPro" id="IPR035901">
    <property type="entry name" value="GIY-YIG_endonuc_sf"/>
</dbReference>
<keyword evidence="5 8" id="KW-0267">Excision nuclease</keyword>
<keyword evidence="2 8" id="KW-0227">DNA damage</keyword>
<dbReference type="PROSITE" id="PS50164">
    <property type="entry name" value="GIY_YIG"/>
    <property type="match status" value="1"/>
</dbReference>
<dbReference type="HAMAP" id="MF_00203">
    <property type="entry name" value="UvrC"/>
    <property type="match status" value="1"/>
</dbReference>
<dbReference type="GO" id="GO:0003677">
    <property type="term" value="F:DNA binding"/>
    <property type="evidence" value="ECO:0007669"/>
    <property type="project" value="UniProtKB-UniRule"/>
</dbReference>
<dbReference type="Proteomes" id="UP001366166">
    <property type="component" value="Chromosome"/>
</dbReference>
<dbReference type="Gene3D" id="3.30.420.340">
    <property type="entry name" value="UvrC, RNAse H endonuclease domain"/>
    <property type="match status" value="1"/>
</dbReference>
<reference evidence="13" key="1">
    <citation type="journal article" date="2023" name="Arch. Microbiol.">
        <title>Desulfoferula mesophilus gen. nov. sp. nov., a mesophilic sulfate-reducing bacterium isolated from a brackish lake sediment.</title>
        <authorList>
            <person name="Watanabe T."/>
            <person name="Yabe T."/>
            <person name="Tsuji J.M."/>
            <person name="Fukui M."/>
        </authorList>
    </citation>
    <scope>NUCLEOTIDE SEQUENCE [LARGE SCALE GENOMIC DNA]</scope>
    <source>
        <strain evidence="13">12FAK</strain>
    </source>
</reference>
<protein>
    <recommendedName>
        <fullName evidence="8">UvrABC system protein C</fullName>
        <shortName evidence="8">Protein UvrC</shortName>
    </recommendedName>
    <alternativeName>
        <fullName evidence="8">Excinuclease ABC subunit C</fullName>
    </alternativeName>
</protein>
<dbReference type="KEGG" id="dmp:FAK_13240"/>
<dbReference type="GO" id="GO:0009432">
    <property type="term" value="P:SOS response"/>
    <property type="evidence" value="ECO:0007669"/>
    <property type="project" value="UniProtKB-UniRule"/>
</dbReference>
<evidence type="ECO:0000256" key="8">
    <source>
        <dbReference type="HAMAP-Rule" id="MF_00203"/>
    </source>
</evidence>
<dbReference type="Pfam" id="PF02151">
    <property type="entry name" value="UVR"/>
    <property type="match status" value="1"/>
</dbReference>
<evidence type="ECO:0000256" key="1">
    <source>
        <dbReference type="ARBA" id="ARBA00022490"/>
    </source>
</evidence>
<keyword evidence="13" id="KW-1185">Reference proteome</keyword>
<dbReference type="Gene3D" id="1.10.150.20">
    <property type="entry name" value="5' to 3' exonuclease, C-terminal subdomain"/>
    <property type="match status" value="1"/>
</dbReference>
<dbReference type="PROSITE" id="PS50151">
    <property type="entry name" value="UVR"/>
    <property type="match status" value="1"/>
</dbReference>
<dbReference type="SUPFAM" id="SSF47781">
    <property type="entry name" value="RuvA domain 2-like"/>
    <property type="match status" value="1"/>
</dbReference>
<dbReference type="InterPro" id="IPR047296">
    <property type="entry name" value="GIY-YIG_UvrC_Cho"/>
</dbReference>
<comment type="subcellular location">
    <subcellularLocation>
        <location evidence="8">Cytoplasm</location>
    </subcellularLocation>
</comment>
<dbReference type="Gene3D" id="3.40.1440.10">
    <property type="entry name" value="GIY-YIG endonuclease"/>
    <property type="match status" value="1"/>
</dbReference>
<feature type="domain" description="UvrC family homology region profile" evidence="11">
    <location>
        <begin position="324"/>
        <end position="484"/>
    </location>
</feature>
<keyword evidence="4" id="KW-0378">Hydrolase</keyword>
<dbReference type="InterPro" id="IPR004791">
    <property type="entry name" value="UvrC"/>
</dbReference>
<evidence type="ECO:0000256" key="5">
    <source>
        <dbReference type="ARBA" id="ARBA00022881"/>
    </source>
</evidence>
<evidence type="ECO:0000256" key="3">
    <source>
        <dbReference type="ARBA" id="ARBA00022769"/>
    </source>
</evidence>
<comment type="function">
    <text evidence="8">The UvrABC repair system catalyzes the recognition and processing of DNA lesions. UvrC both incises the 5' and 3' sides of the lesion. The N-terminal half is responsible for the 3' incision and the C-terminal half is responsible for the 5' incision.</text>
</comment>
<dbReference type="FunFam" id="3.40.1440.10:FF:000001">
    <property type="entry name" value="UvrABC system protein C"/>
    <property type="match status" value="1"/>
</dbReference>
<dbReference type="PROSITE" id="PS50165">
    <property type="entry name" value="UVRC"/>
    <property type="match status" value="1"/>
</dbReference>
<dbReference type="EMBL" id="AP028679">
    <property type="protein sequence ID" value="BEQ14258.1"/>
    <property type="molecule type" value="Genomic_DNA"/>
</dbReference>
<dbReference type="SUPFAM" id="SSF46600">
    <property type="entry name" value="C-terminal UvrC-binding domain of UvrB"/>
    <property type="match status" value="1"/>
</dbReference>
<dbReference type="InterPro" id="IPR036876">
    <property type="entry name" value="UVR_dom_sf"/>
</dbReference>
<dbReference type="Pfam" id="PF01541">
    <property type="entry name" value="GIY-YIG"/>
    <property type="match status" value="1"/>
</dbReference>
<organism evidence="12 13">
    <name type="scientific">Desulfoferula mesophila</name>
    <dbReference type="NCBI Taxonomy" id="3058419"/>
    <lineage>
        <taxon>Bacteria</taxon>
        <taxon>Pseudomonadati</taxon>
        <taxon>Thermodesulfobacteriota</taxon>
        <taxon>Desulfarculia</taxon>
        <taxon>Desulfarculales</taxon>
        <taxon>Desulfarculaceae</taxon>
        <taxon>Desulfoferula</taxon>
    </lineage>
</organism>
<dbReference type="GO" id="GO:0006289">
    <property type="term" value="P:nucleotide-excision repair"/>
    <property type="evidence" value="ECO:0007669"/>
    <property type="project" value="UniProtKB-UniRule"/>
</dbReference>
<dbReference type="InterPro" id="IPR000305">
    <property type="entry name" value="GIY-YIG_endonuc"/>
</dbReference>
<evidence type="ECO:0000256" key="4">
    <source>
        <dbReference type="ARBA" id="ARBA00022801"/>
    </source>
</evidence>
<keyword evidence="7 8" id="KW-0742">SOS response</keyword>
<dbReference type="InterPro" id="IPR001162">
    <property type="entry name" value="UvrC_RNase_H_dom"/>
</dbReference>
<name>A0AAU9EAY4_9BACT</name>
<feature type="domain" description="GIY-YIG" evidence="10">
    <location>
        <begin position="25"/>
        <end position="107"/>
    </location>
</feature>
<feature type="domain" description="UVR" evidence="9">
    <location>
        <begin position="218"/>
        <end position="253"/>
    </location>
</feature>
<dbReference type="CDD" id="cd10434">
    <property type="entry name" value="GIY-YIG_UvrC_Cho"/>
    <property type="match status" value="1"/>
</dbReference>
<dbReference type="InterPro" id="IPR038476">
    <property type="entry name" value="UvrC_RNase_H_dom_sf"/>
</dbReference>
<dbReference type="PANTHER" id="PTHR30562">
    <property type="entry name" value="UVRC/OXIDOREDUCTASE"/>
    <property type="match status" value="1"/>
</dbReference>
<evidence type="ECO:0000313" key="13">
    <source>
        <dbReference type="Proteomes" id="UP001366166"/>
    </source>
</evidence>
<dbReference type="GO" id="GO:0009380">
    <property type="term" value="C:excinuclease repair complex"/>
    <property type="evidence" value="ECO:0007669"/>
    <property type="project" value="InterPro"/>
</dbReference>
<dbReference type="InterPro" id="IPR050066">
    <property type="entry name" value="UvrABC_protein_C"/>
</dbReference>